<reference evidence="2" key="1">
    <citation type="journal article" date="2019" name="Sci. Rep.">
        <title>Draft genome of Tanacetum cinerariifolium, the natural source of mosquito coil.</title>
        <authorList>
            <person name="Yamashiro T."/>
            <person name="Shiraishi A."/>
            <person name="Satake H."/>
            <person name="Nakayama K."/>
        </authorList>
    </citation>
    <scope>NUCLEOTIDE SEQUENCE</scope>
</reference>
<feature type="compositionally biased region" description="Basic residues" evidence="1">
    <location>
        <begin position="1"/>
        <end position="21"/>
    </location>
</feature>
<accession>A0A699X6Y9</accession>
<dbReference type="EMBL" id="BKCJ011810956">
    <property type="protein sequence ID" value="GFD54843.1"/>
    <property type="molecule type" value="Genomic_DNA"/>
</dbReference>
<proteinExistence type="predicted"/>
<name>A0A699X6Y9_TANCI</name>
<comment type="caution">
    <text evidence="2">The sequence shown here is derived from an EMBL/GenBank/DDBJ whole genome shotgun (WGS) entry which is preliminary data.</text>
</comment>
<feature type="non-terminal residue" evidence="2">
    <location>
        <position position="1"/>
    </location>
</feature>
<organism evidence="2">
    <name type="scientific">Tanacetum cinerariifolium</name>
    <name type="common">Dalmatian daisy</name>
    <name type="synonym">Chrysanthemum cinerariifolium</name>
    <dbReference type="NCBI Taxonomy" id="118510"/>
    <lineage>
        <taxon>Eukaryota</taxon>
        <taxon>Viridiplantae</taxon>
        <taxon>Streptophyta</taxon>
        <taxon>Embryophyta</taxon>
        <taxon>Tracheophyta</taxon>
        <taxon>Spermatophyta</taxon>
        <taxon>Magnoliopsida</taxon>
        <taxon>eudicotyledons</taxon>
        <taxon>Gunneridae</taxon>
        <taxon>Pentapetalae</taxon>
        <taxon>asterids</taxon>
        <taxon>campanulids</taxon>
        <taxon>Asterales</taxon>
        <taxon>Asteraceae</taxon>
        <taxon>Asteroideae</taxon>
        <taxon>Anthemideae</taxon>
        <taxon>Anthemidinae</taxon>
        <taxon>Tanacetum</taxon>
    </lineage>
</organism>
<sequence length="87" mass="9728">PASRRTPRLWHRQAARRRAAGRRWDHPRPAPQAREQPGAARRPESGHWPGGGLPCRGRYPPVTLGETIVYSLDNTDLSACKARNKLG</sequence>
<protein>
    <submittedName>
        <fullName evidence="2">Uncharacterized protein</fullName>
    </submittedName>
</protein>
<evidence type="ECO:0000256" key="1">
    <source>
        <dbReference type="SAM" id="MobiDB-lite"/>
    </source>
</evidence>
<feature type="region of interest" description="Disordered" evidence="1">
    <location>
        <begin position="1"/>
        <end position="55"/>
    </location>
</feature>
<gene>
    <name evidence="2" type="ORF">Tci_926812</name>
</gene>
<dbReference type="AlphaFoldDB" id="A0A699X6Y9"/>
<evidence type="ECO:0000313" key="2">
    <source>
        <dbReference type="EMBL" id="GFD54843.1"/>
    </source>
</evidence>